<name>A0AAE2CQX4_9LAMI</name>
<evidence type="ECO:0000313" key="3">
    <source>
        <dbReference type="Proteomes" id="UP001293254"/>
    </source>
</evidence>
<dbReference type="EMBL" id="JACGWO010000003">
    <property type="protein sequence ID" value="KAK4430909.1"/>
    <property type="molecule type" value="Genomic_DNA"/>
</dbReference>
<keyword evidence="3" id="KW-1185">Reference proteome</keyword>
<dbReference type="AlphaFoldDB" id="A0AAE2CQX4"/>
<proteinExistence type="predicted"/>
<accession>A0AAE2CQX4</accession>
<gene>
    <name evidence="2" type="ORF">Salat_0852800</name>
</gene>
<evidence type="ECO:0008006" key="4">
    <source>
        <dbReference type="Google" id="ProtNLM"/>
    </source>
</evidence>
<evidence type="ECO:0000313" key="2">
    <source>
        <dbReference type="EMBL" id="KAK4430909.1"/>
    </source>
</evidence>
<evidence type="ECO:0000256" key="1">
    <source>
        <dbReference type="SAM" id="SignalP"/>
    </source>
</evidence>
<organism evidence="2 3">
    <name type="scientific">Sesamum alatum</name>
    <dbReference type="NCBI Taxonomy" id="300844"/>
    <lineage>
        <taxon>Eukaryota</taxon>
        <taxon>Viridiplantae</taxon>
        <taxon>Streptophyta</taxon>
        <taxon>Embryophyta</taxon>
        <taxon>Tracheophyta</taxon>
        <taxon>Spermatophyta</taxon>
        <taxon>Magnoliopsida</taxon>
        <taxon>eudicotyledons</taxon>
        <taxon>Gunneridae</taxon>
        <taxon>Pentapetalae</taxon>
        <taxon>asterids</taxon>
        <taxon>lamiids</taxon>
        <taxon>Lamiales</taxon>
        <taxon>Pedaliaceae</taxon>
        <taxon>Sesamum</taxon>
    </lineage>
</organism>
<sequence length="128" mass="14374">MWLFLGLVVCERWRGQFMWPAFSRGGLRGLIYCVNYRQGVVRFNICMGGWGNGAMGNMWRRRDCRAVRVMSCVNRCRFSGTGDHIEIDNLGSDMVSSGLGREGFACGYGESFWPRLGLGEGGKSPKMD</sequence>
<comment type="caution">
    <text evidence="2">The sequence shown here is derived from an EMBL/GenBank/DDBJ whole genome shotgun (WGS) entry which is preliminary data.</text>
</comment>
<protein>
    <recommendedName>
        <fullName evidence="4">Glycine-rich protein</fullName>
    </recommendedName>
</protein>
<feature type="chain" id="PRO_5042143706" description="Glycine-rich protein" evidence="1">
    <location>
        <begin position="16"/>
        <end position="128"/>
    </location>
</feature>
<feature type="signal peptide" evidence="1">
    <location>
        <begin position="1"/>
        <end position="15"/>
    </location>
</feature>
<reference evidence="2" key="1">
    <citation type="submission" date="2020-06" db="EMBL/GenBank/DDBJ databases">
        <authorList>
            <person name="Li T."/>
            <person name="Hu X."/>
            <person name="Zhang T."/>
            <person name="Song X."/>
            <person name="Zhang H."/>
            <person name="Dai N."/>
            <person name="Sheng W."/>
            <person name="Hou X."/>
            <person name="Wei L."/>
        </authorList>
    </citation>
    <scope>NUCLEOTIDE SEQUENCE</scope>
    <source>
        <strain evidence="2">3651</strain>
        <tissue evidence="2">Leaf</tissue>
    </source>
</reference>
<reference evidence="2" key="2">
    <citation type="journal article" date="2024" name="Plant">
        <title>Genomic evolution and insights into agronomic trait innovations of Sesamum species.</title>
        <authorList>
            <person name="Miao H."/>
            <person name="Wang L."/>
            <person name="Qu L."/>
            <person name="Liu H."/>
            <person name="Sun Y."/>
            <person name="Le M."/>
            <person name="Wang Q."/>
            <person name="Wei S."/>
            <person name="Zheng Y."/>
            <person name="Lin W."/>
            <person name="Duan Y."/>
            <person name="Cao H."/>
            <person name="Xiong S."/>
            <person name="Wang X."/>
            <person name="Wei L."/>
            <person name="Li C."/>
            <person name="Ma Q."/>
            <person name="Ju M."/>
            <person name="Zhao R."/>
            <person name="Li G."/>
            <person name="Mu C."/>
            <person name="Tian Q."/>
            <person name="Mei H."/>
            <person name="Zhang T."/>
            <person name="Gao T."/>
            <person name="Zhang H."/>
        </authorList>
    </citation>
    <scope>NUCLEOTIDE SEQUENCE</scope>
    <source>
        <strain evidence="2">3651</strain>
    </source>
</reference>
<keyword evidence="1" id="KW-0732">Signal</keyword>
<dbReference type="Proteomes" id="UP001293254">
    <property type="component" value="Unassembled WGS sequence"/>
</dbReference>